<dbReference type="GO" id="GO:0016491">
    <property type="term" value="F:oxidoreductase activity"/>
    <property type="evidence" value="ECO:0007669"/>
    <property type="project" value="UniProtKB-KW"/>
</dbReference>
<proteinExistence type="inferred from homology"/>
<keyword evidence="2" id="KW-0560">Oxidoreductase</keyword>
<dbReference type="PANTHER" id="PTHR44196">
    <property type="entry name" value="DEHYDROGENASE/REDUCTASE SDR FAMILY MEMBER 7B"/>
    <property type="match status" value="1"/>
</dbReference>
<organism evidence="3 4">
    <name type="scientific">Vogesella indigofera</name>
    <name type="common">Pseudomonas indigofera</name>
    <dbReference type="NCBI Taxonomy" id="45465"/>
    <lineage>
        <taxon>Bacteria</taxon>
        <taxon>Pseudomonadati</taxon>
        <taxon>Pseudomonadota</taxon>
        <taxon>Betaproteobacteria</taxon>
        <taxon>Neisseriales</taxon>
        <taxon>Chromobacteriaceae</taxon>
        <taxon>Vogesella</taxon>
    </lineage>
</organism>
<dbReference type="Gene3D" id="3.40.50.720">
    <property type="entry name" value="NAD(P)-binding Rossmann-like Domain"/>
    <property type="match status" value="1"/>
</dbReference>
<dbReference type="PRINTS" id="PR00081">
    <property type="entry name" value="GDHRDH"/>
</dbReference>
<dbReference type="InterPro" id="IPR036291">
    <property type="entry name" value="NAD(P)-bd_dom_sf"/>
</dbReference>
<reference evidence="3 4" key="1">
    <citation type="submission" date="2018-10" db="EMBL/GenBank/DDBJ databases">
        <title>Genomic Encyclopedia of Type Strains, Phase IV (KMG-IV): sequencing the most valuable type-strain genomes for metagenomic binning, comparative biology and taxonomic classification.</title>
        <authorList>
            <person name="Goeker M."/>
        </authorList>
    </citation>
    <scope>NUCLEOTIDE SEQUENCE [LARGE SCALE GENOMIC DNA]</scope>
    <source>
        <strain evidence="3 4">DSM 3303</strain>
    </source>
</reference>
<dbReference type="PANTHER" id="PTHR44196:SF1">
    <property type="entry name" value="DEHYDROGENASE_REDUCTASE SDR FAMILY MEMBER 7B"/>
    <property type="match status" value="1"/>
</dbReference>
<dbReference type="AlphaFoldDB" id="A0A495BN07"/>
<comment type="caution">
    <text evidence="3">The sequence shown here is derived from an EMBL/GenBank/DDBJ whole genome shotgun (WGS) entry which is preliminary data.</text>
</comment>
<evidence type="ECO:0000313" key="3">
    <source>
        <dbReference type="EMBL" id="RKQ63037.1"/>
    </source>
</evidence>
<dbReference type="Pfam" id="PF00106">
    <property type="entry name" value="adh_short"/>
    <property type="match status" value="1"/>
</dbReference>
<name>A0A495BN07_VOGIN</name>
<evidence type="ECO:0000313" key="4">
    <source>
        <dbReference type="Proteomes" id="UP000279384"/>
    </source>
</evidence>
<accession>A0A495BN07</accession>
<dbReference type="InterPro" id="IPR002347">
    <property type="entry name" value="SDR_fam"/>
</dbReference>
<dbReference type="RefSeq" id="WP_120809206.1">
    <property type="nucleotide sequence ID" value="NZ_RBID01000001.1"/>
</dbReference>
<comment type="similarity">
    <text evidence="1">Belongs to the short-chain dehydrogenases/reductases (SDR) family.</text>
</comment>
<dbReference type="EMBL" id="RBID01000001">
    <property type="protein sequence ID" value="RKQ63037.1"/>
    <property type="molecule type" value="Genomic_DNA"/>
</dbReference>
<protein>
    <submittedName>
        <fullName evidence="3">Short-subunit dehydrogenase</fullName>
    </submittedName>
</protein>
<evidence type="ECO:0000256" key="1">
    <source>
        <dbReference type="ARBA" id="ARBA00006484"/>
    </source>
</evidence>
<dbReference type="GO" id="GO:0016020">
    <property type="term" value="C:membrane"/>
    <property type="evidence" value="ECO:0007669"/>
    <property type="project" value="TreeGrafter"/>
</dbReference>
<dbReference type="SUPFAM" id="SSF51735">
    <property type="entry name" value="NAD(P)-binding Rossmann-fold domains"/>
    <property type="match status" value="1"/>
</dbReference>
<gene>
    <name evidence="3" type="ORF">C8E02_0051</name>
</gene>
<evidence type="ECO:0000256" key="2">
    <source>
        <dbReference type="ARBA" id="ARBA00023002"/>
    </source>
</evidence>
<sequence length="257" mass="28482">MSLNPKLQDWHNRRVWLVGAGHGIGAALARELHRLGAWVALSGRHEAALREVASGHERMWLLPLDVTRPEDWQRSRDQLLQQWQGIDLVVMLAGDYTPLRAWQLTPELARRMVDVNLLGVMYGSAALVPQLMAQSGGAIALVASVAGWGGMPNGLVYGATKAAVNHFAQTLYLDLHRHGIGVHVINPGFVATRLTAQNEFAMPALLTPEAAAQQIVRGFARGEFDIHFPKRFSWPLKLAALLPYRLYFWLAHKVTGL</sequence>
<dbReference type="Proteomes" id="UP000279384">
    <property type="component" value="Unassembled WGS sequence"/>
</dbReference>